<accession>A0AAD7WXI1</accession>
<sequence length="138" mass="15077">MSSASDLLPLRQSAGRTLVTGNQSRDMCNQSRDMGRSPLASPTLIWKPPRRIERFAMKREVCLGRRVAGSQQVWRDCPLASAQTCVSAHVRRGNRERVCRLRGMLRPRGDNGANYAGDPHRAQTHASGGPGGNVAEAV</sequence>
<evidence type="ECO:0000313" key="3">
    <source>
        <dbReference type="Proteomes" id="UP001221898"/>
    </source>
</evidence>
<reference evidence="2" key="1">
    <citation type="journal article" date="2023" name="Science">
        <title>Genome structures resolve the early diversification of teleost fishes.</title>
        <authorList>
            <person name="Parey E."/>
            <person name="Louis A."/>
            <person name="Montfort J."/>
            <person name="Bouchez O."/>
            <person name="Roques C."/>
            <person name="Iampietro C."/>
            <person name="Lluch J."/>
            <person name="Castinel A."/>
            <person name="Donnadieu C."/>
            <person name="Desvignes T."/>
            <person name="Floi Bucao C."/>
            <person name="Jouanno E."/>
            <person name="Wen M."/>
            <person name="Mejri S."/>
            <person name="Dirks R."/>
            <person name="Jansen H."/>
            <person name="Henkel C."/>
            <person name="Chen W.J."/>
            <person name="Zahm M."/>
            <person name="Cabau C."/>
            <person name="Klopp C."/>
            <person name="Thompson A.W."/>
            <person name="Robinson-Rechavi M."/>
            <person name="Braasch I."/>
            <person name="Lecointre G."/>
            <person name="Bobe J."/>
            <person name="Postlethwait J.H."/>
            <person name="Berthelot C."/>
            <person name="Roest Crollius H."/>
            <person name="Guiguen Y."/>
        </authorList>
    </citation>
    <scope>NUCLEOTIDE SEQUENCE</scope>
    <source>
        <strain evidence="2">NC1722</strain>
    </source>
</reference>
<dbReference type="Proteomes" id="UP001221898">
    <property type="component" value="Unassembled WGS sequence"/>
</dbReference>
<evidence type="ECO:0000313" key="2">
    <source>
        <dbReference type="EMBL" id="KAJ8412680.1"/>
    </source>
</evidence>
<feature type="compositionally biased region" description="Polar residues" evidence="1">
    <location>
        <begin position="19"/>
        <end position="32"/>
    </location>
</feature>
<proteinExistence type="predicted"/>
<dbReference type="EMBL" id="JAINUG010000018">
    <property type="protein sequence ID" value="KAJ8412680.1"/>
    <property type="molecule type" value="Genomic_DNA"/>
</dbReference>
<dbReference type="AlphaFoldDB" id="A0AAD7WXI1"/>
<gene>
    <name evidence="2" type="ORF">AAFF_G00116310</name>
</gene>
<comment type="caution">
    <text evidence="2">The sequence shown here is derived from an EMBL/GenBank/DDBJ whole genome shotgun (WGS) entry which is preliminary data.</text>
</comment>
<keyword evidence="3" id="KW-1185">Reference proteome</keyword>
<protein>
    <submittedName>
        <fullName evidence="2">Uncharacterized protein</fullName>
    </submittedName>
</protein>
<name>A0AAD7WXI1_9TELE</name>
<evidence type="ECO:0000256" key="1">
    <source>
        <dbReference type="SAM" id="MobiDB-lite"/>
    </source>
</evidence>
<feature type="region of interest" description="Disordered" evidence="1">
    <location>
        <begin position="1"/>
        <end position="43"/>
    </location>
</feature>
<feature type="region of interest" description="Disordered" evidence="1">
    <location>
        <begin position="110"/>
        <end position="138"/>
    </location>
</feature>
<organism evidence="2 3">
    <name type="scientific">Aldrovandia affinis</name>
    <dbReference type="NCBI Taxonomy" id="143900"/>
    <lineage>
        <taxon>Eukaryota</taxon>
        <taxon>Metazoa</taxon>
        <taxon>Chordata</taxon>
        <taxon>Craniata</taxon>
        <taxon>Vertebrata</taxon>
        <taxon>Euteleostomi</taxon>
        <taxon>Actinopterygii</taxon>
        <taxon>Neopterygii</taxon>
        <taxon>Teleostei</taxon>
        <taxon>Notacanthiformes</taxon>
        <taxon>Halosauridae</taxon>
        <taxon>Aldrovandia</taxon>
    </lineage>
</organism>